<dbReference type="CDD" id="cd16352">
    <property type="entry name" value="CheD"/>
    <property type="match status" value="1"/>
</dbReference>
<dbReference type="GO" id="GO:0006935">
    <property type="term" value="P:chemotaxis"/>
    <property type="evidence" value="ECO:0007669"/>
    <property type="project" value="UniProtKB-UniRule"/>
</dbReference>
<protein>
    <recommendedName>
        <fullName evidence="3">Probable chemoreceptor glutamine deamidase CheD</fullName>
        <ecNumber evidence="3">3.5.1.44</ecNumber>
    </recommendedName>
</protein>
<name>A0A4P2VN38_FLUSA</name>
<comment type="function">
    <text evidence="3">Probably deamidates glutamine residues to glutamate on methyl-accepting chemotaxis receptors (MCPs), playing an important role in chemotaxis.</text>
</comment>
<dbReference type="Pfam" id="PF03975">
    <property type="entry name" value="CheD"/>
    <property type="match status" value="1"/>
</dbReference>
<gene>
    <name evidence="3" type="primary">cheD</name>
    <name evidence="4" type="ORF">JCM31447_14020</name>
</gene>
<dbReference type="PANTHER" id="PTHR35147:SF1">
    <property type="entry name" value="CHEMORECEPTOR GLUTAMINE DEAMIDASE CHED-RELATED"/>
    <property type="match status" value="1"/>
</dbReference>
<evidence type="ECO:0000313" key="4">
    <source>
        <dbReference type="EMBL" id="BBH52959.1"/>
    </source>
</evidence>
<dbReference type="InterPro" id="IPR038592">
    <property type="entry name" value="CheD-like_sf"/>
</dbReference>
<organism evidence="4 5">
    <name type="scientific">Fluviispira sanaruensis</name>
    <dbReference type="NCBI Taxonomy" id="2493639"/>
    <lineage>
        <taxon>Bacteria</taxon>
        <taxon>Pseudomonadati</taxon>
        <taxon>Bdellovibrionota</taxon>
        <taxon>Oligoflexia</taxon>
        <taxon>Silvanigrellales</taxon>
        <taxon>Silvanigrellaceae</taxon>
        <taxon>Fluviispira</taxon>
    </lineage>
</organism>
<evidence type="ECO:0000256" key="1">
    <source>
        <dbReference type="ARBA" id="ARBA00022500"/>
    </source>
</evidence>
<proteinExistence type="inferred from homology"/>
<evidence type="ECO:0000256" key="3">
    <source>
        <dbReference type="HAMAP-Rule" id="MF_01440"/>
    </source>
</evidence>
<dbReference type="KEGG" id="sbf:JCM31447_14020"/>
<dbReference type="Gene3D" id="3.30.1330.200">
    <property type="match status" value="1"/>
</dbReference>
<dbReference type="EC" id="3.5.1.44" evidence="3"/>
<comment type="catalytic activity">
    <reaction evidence="3">
        <text>L-glutaminyl-[protein] + H2O = L-glutamyl-[protein] + NH4(+)</text>
        <dbReference type="Rhea" id="RHEA:16441"/>
        <dbReference type="Rhea" id="RHEA-COMP:10207"/>
        <dbReference type="Rhea" id="RHEA-COMP:10208"/>
        <dbReference type="ChEBI" id="CHEBI:15377"/>
        <dbReference type="ChEBI" id="CHEBI:28938"/>
        <dbReference type="ChEBI" id="CHEBI:29973"/>
        <dbReference type="ChEBI" id="CHEBI:30011"/>
        <dbReference type="EC" id="3.5.1.44"/>
    </reaction>
</comment>
<dbReference type="PROSITE" id="PS51257">
    <property type="entry name" value="PROKAR_LIPOPROTEIN"/>
    <property type="match status" value="1"/>
</dbReference>
<reference evidence="4 5" key="1">
    <citation type="submission" date="2018-12" db="EMBL/GenBank/DDBJ databases">
        <title>Rubrispira sanarue gen. nov., sp., nov., a member of the order Silvanigrellales, isolated from a brackish lake in Hamamatsu Japan.</title>
        <authorList>
            <person name="Maejima Y."/>
            <person name="Iino T."/>
            <person name="Muraguchi Y."/>
            <person name="Fukuda K."/>
            <person name="Nojiri H."/>
            <person name="Ohkuma M."/>
            <person name="Moriuchi R."/>
            <person name="Dohra H."/>
            <person name="Kimbara K."/>
            <person name="Shintani M."/>
        </authorList>
    </citation>
    <scope>NUCLEOTIDE SEQUENCE [LARGE SCALE GENOMIC DNA]</scope>
    <source>
        <strain evidence="4 5">RF1110005</strain>
    </source>
</reference>
<sequence>MKSFFLYPGHAYVTNEPTTISTVLGSCVAVALFCPDKKIGGLNHFLLPRPLEENDSSLKYGCNAIHFLLNKLREELKGETCKIEAKFYGGGNIIGANIFKESVGELNIEMAFMELEKLKIPVIDFNVGGNLSRRIKFITNTFEVFHEFVG</sequence>
<dbReference type="AlphaFoldDB" id="A0A4P2VN38"/>
<dbReference type="PANTHER" id="PTHR35147">
    <property type="entry name" value="CHEMORECEPTOR GLUTAMINE DEAMIDASE CHED-RELATED"/>
    <property type="match status" value="1"/>
</dbReference>
<dbReference type="EMBL" id="AP019368">
    <property type="protein sequence ID" value="BBH52959.1"/>
    <property type="molecule type" value="Genomic_DNA"/>
</dbReference>
<dbReference type="SUPFAM" id="SSF64438">
    <property type="entry name" value="CNF1/YfiH-like putative cysteine hydrolases"/>
    <property type="match status" value="1"/>
</dbReference>
<evidence type="ECO:0000256" key="2">
    <source>
        <dbReference type="ARBA" id="ARBA00022801"/>
    </source>
</evidence>
<dbReference type="RefSeq" id="WP_172603822.1">
    <property type="nucleotide sequence ID" value="NZ_AP019368.1"/>
</dbReference>
<dbReference type="Proteomes" id="UP000291236">
    <property type="component" value="Chromosome"/>
</dbReference>
<keyword evidence="5" id="KW-1185">Reference proteome</keyword>
<keyword evidence="2 3" id="KW-0378">Hydrolase</keyword>
<keyword evidence="1 3" id="KW-0145">Chemotaxis</keyword>
<dbReference type="GO" id="GO:0050568">
    <property type="term" value="F:protein-glutamine glutaminase activity"/>
    <property type="evidence" value="ECO:0007669"/>
    <property type="project" value="UniProtKB-UniRule"/>
</dbReference>
<dbReference type="HAMAP" id="MF_01440">
    <property type="entry name" value="CheD"/>
    <property type="match status" value="1"/>
</dbReference>
<evidence type="ECO:0000313" key="5">
    <source>
        <dbReference type="Proteomes" id="UP000291236"/>
    </source>
</evidence>
<dbReference type="InterPro" id="IPR011324">
    <property type="entry name" value="Cytotoxic_necrot_fac-like_cat"/>
</dbReference>
<comment type="similarity">
    <text evidence="3">Belongs to the CheD family.</text>
</comment>
<dbReference type="InterPro" id="IPR005659">
    <property type="entry name" value="Chemorcpt_Glu_NH3ase_CheD"/>
</dbReference>
<accession>A0A4P2VN38</accession>